<feature type="region of interest" description="Disordered" evidence="1">
    <location>
        <begin position="772"/>
        <end position="796"/>
    </location>
</feature>
<feature type="region of interest" description="Disordered" evidence="1">
    <location>
        <begin position="1"/>
        <end position="99"/>
    </location>
</feature>
<feature type="compositionally biased region" description="Pro residues" evidence="1">
    <location>
        <begin position="254"/>
        <end position="264"/>
    </location>
</feature>
<reference evidence="3" key="2">
    <citation type="submission" date="2013-12" db="EMBL/GenBank/DDBJ databases">
        <title>Evolution of pathogenesis and genome organization in the Tremellales.</title>
        <authorList>
            <person name="Cuomo C."/>
            <person name="Litvintseva A."/>
            <person name="Heitman J."/>
            <person name="Chen Y."/>
            <person name="Sun S."/>
            <person name="Springer D."/>
            <person name="Dromer F."/>
            <person name="Young S."/>
            <person name="Zeng Q."/>
            <person name="Chapman S."/>
            <person name="Gujja S."/>
            <person name="Saif S."/>
            <person name="Birren B."/>
        </authorList>
    </citation>
    <scope>NUCLEOTIDE SEQUENCE [LARGE SCALE GENOMIC DNA]</scope>
    <source>
        <strain evidence="3">BCC8398</strain>
    </source>
</reference>
<dbReference type="EMBL" id="KV700122">
    <property type="protein sequence ID" value="OCF37647.1"/>
    <property type="molecule type" value="Genomic_DNA"/>
</dbReference>
<organism evidence="2 3">
    <name type="scientific">Kwoniella heveanensis BCC8398</name>
    <dbReference type="NCBI Taxonomy" id="1296120"/>
    <lineage>
        <taxon>Eukaryota</taxon>
        <taxon>Fungi</taxon>
        <taxon>Dikarya</taxon>
        <taxon>Basidiomycota</taxon>
        <taxon>Agaricomycotina</taxon>
        <taxon>Tremellomycetes</taxon>
        <taxon>Tremellales</taxon>
        <taxon>Cryptococcaceae</taxon>
        <taxon>Kwoniella</taxon>
    </lineage>
</organism>
<dbReference type="OrthoDB" id="39175at2759"/>
<feature type="compositionally biased region" description="Low complexity" evidence="1">
    <location>
        <begin position="310"/>
        <end position="322"/>
    </location>
</feature>
<feature type="compositionally biased region" description="Basic and acidic residues" evidence="1">
    <location>
        <begin position="783"/>
        <end position="796"/>
    </location>
</feature>
<dbReference type="Proteomes" id="UP000092666">
    <property type="component" value="Unassembled WGS sequence"/>
</dbReference>
<feature type="compositionally biased region" description="Basic and acidic residues" evidence="1">
    <location>
        <begin position="233"/>
        <end position="244"/>
    </location>
</feature>
<gene>
    <name evidence="2" type="ORF">I316_00774</name>
</gene>
<protein>
    <recommendedName>
        <fullName evidence="4">Transcription factor domain-containing protein</fullName>
    </recommendedName>
</protein>
<feature type="compositionally biased region" description="Acidic residues" evidence="1">
    <location>
        <begin position="200"/>
        <end position="209"/>
    </location>
</feature>
<feature type="compositionally biased region" description="Gly residues" evidence="1">
    <location>
        <begin position="1"/>
        <end position="10"/>
    </location>
</feature>
<feature type="compositionally biased region" description="Polar residues" evidence="1">
    <location>
        <begin position="268"/>
        <end position="286"/>
    </location>
</feature>
<feature type="compositionally biased region" description="Basic and acidic residues" evidence="1">
    <location>
        <begin position="89"/>
        <end position="99"/>
    </location>
</feature>
<feature type="compositionally biased region" description="Polar residues" evidence="1">
    <location>
        <begin position="54"/>
        <end position="71"/>
    </location>
</feature>
<evidence type="ECO:0000256" key="1">
    <source>
        <dbReference type="SAM" id="MobiDB-lite"/>
    </source>
</evidence>
<evidence type="ECO:0000313" key="2">
    <source>
        <dbReference type="EMBL" id="OCF37647.1"/>
    </source>
</evidence>
<name>A0A1B9H317_9TREE</name>
<evidence type="ECO:0000313" key="3">
    <source>
        <dbReference type="Proteomes" id="UP000092666"/>
    </source>
</evidence>
<feature type="compositionally biased region" description="Polar residues" evidence="1">
    <location>
        <begin position="164"/>
        <end position="181"/>
    </location>
</feature>
<evidence type="ECO:0008006" key="4">
    <source>
        <dbReference type="Google" id="ProtNLM"/>
    </source>
</evidence>
<feature type="region of interest" description="Disordered" evidence="1">
    <location>
        <begin position="147"/>
        <end position="390"/>
    </location>
</feature>
<accession>A0A1B9H317</accession>
<dbReference type="AlphaFoldDB" id="A0A1B9H317"/>
<feature type="compositionally biased region" description="Low complexity" evidence="1">
    <location>
        <begin position="329"/>
        <end position="350"/>
    </location>
</feature>
<feature type="compositionally biased region" description="Low complexity" evidence="1">
    <location>
        <begin position="772"/>
        <end position="782"/>
    </location>
</feature>
<keyword evidence="3" id="KW-1185">Reference proteome</keyword>
<feature type="compositionally biased region" description="Polar residues" evidence="1">
    <location>
        <begin position="300"/>
        <end position="309"/>
    </location>
</feature>
<sequence>MPTPGLGFGVGSAPLPTPPLRQLVPSHSTRKRPRQLSILNQPMDPPSHAPGPTHHSQLPSSSTPSRASFWTSRPPDSGSSQSSSHHQQNRHDVRAVGAAHEDDWQQSIMSDLNVATRHLAHLSEAVHHILHHLVSQNLVPPFTSAEHPDGLERYTPPVRELSMPSASITRGKTGNGANISGRQEARSKRVKRAEKRIDDREEEEDEQLVDDLNFTDQTQDGPPPAPSAGVPVPEDHRSVDHNELSSEVLLPQNHAPPPHIPPRPTTTSSADISSPHWSASTITPSDRSAENEPFSFAPSHRNSLPASFPSTGAGQSTTSAGTPLSTRMPTPALRAASPPAPAGSSLPGASIQYAPHGSEIGSHTANSMRAEPLSGVQRDEMPPVSNDTEDPLTVESEIVEIGSKDPRTDIVKKEVISGRDAVSLVKYFHSHISVFLYGYDLQFQRFPYIGGPSVITPLLLAVLCLISSERFSTLHHYHPALAEEVSKLLSTSPAESWQTFEGSSYTADFGDVDGDDPLDAEFGLGPEEIVAACVLATYMTEREEAVLIARSAFRWARGWIMLLSSTQPRVTIAETVGFVPPERHATPKDMARIWLLCYIVDSTERLQLSLPAPPPRDPHPYLQVLASSNLASLVTGPLDTDVRVNQQDILLTSQASLLTILNGWRRQLEALVANEPNPMTIGGLDQLKGLARITNEQLDQWRYHFEVHKSRFSSAVPGEPRQQNYGSNAESGIDDISASGDHRWCQQIEITWLFVKMSVNGTLSTYLTSSSPSLSSLYSHPTLHPDAKSNSDKRLRDESRRIVVESARGFMETCRSWTPRASLTNLSPTYLFFVTLAGSELVQGMSQTKENSEVGDKEGSGITLSPDEVISLLRSVGEMLFLGDLHQQHVSRTTAKTLFYYCEQLQKLC</sequence>
<proteinExistence type="predicted"/>
<reference evidence="2 3" key="1">
    <citation type="submission" date="2013-07" db="EMBL/GenBank/DDBJ databases">
        <title>The Genome Sequence of Cryptococcus heveanensis BCC8398.</title>
        <authorList>
            <consortium name="The Broad Institute Genome Sequencing Platform"/>
            <person name="Cuomo C."/>
            <person name="Litvintseva A."/>
            <person name="Chen Y."/>
            <person name="Heitman J."/>
            <person name="Sun S."/>
            <person name="Springer D."/>
            <person name="Dromer F."/>
            <person name="Young S.K."/>
            <person name="Zeng Q."/>
            <person name="Gargeya S."/>
            <person name="Fitzgerald M."/>
            <person name="Abouelleil A."/>
            <person name="Alvarado L."/>
            <person name="Berlin A.M."/>
            <person name="Chapman S.B."/>
            <person name="Dewar J."/>
            <person name="Goldberg J."/>
            <person name="Griggs A."/>
            <person name="Gujja S."/>
            <person name="Hansen M."/>
            <person name="Howarth C."/>
            <person name="Imamovic A."/>
            <person name="Larimer J."/>
            <person name="McCowan C."/>
            <person name="Murphy C."/>
            <person name="Pearson M."/>
            <person name="Priest M."/>
            <person name="Roberts A."/>
            <person name="Saif S."/>
            <person name="Shea T."/>
            <person name="Sykes S."/>
            <person name="Wortman J."/>
            <person name="Nusbaum C."/>
            <person name="Birren B."/>
        </authorList>
    </citation>
    <scope>NUCLEOTIDE SEQUENCE [LARGE SCALE GENOMIC DNA]</scope>
    <source>
        <strain evidence="2 3">BCC8398</strain>
    </source>
</reference>
<feature type="compositionally biased region" description="Low complexity" evidence="1">
    <location>
        <begin position="77"/>
        <end position="86"/>
    </location>
</feature>